<organism evidence="5 6">
    <name type="scientific">Hoeflea algicola</name>
    <dbReference type="NCBI Taxonomy" id="2983763"/>
    <lineage>
        <taxon>Bacteria</taxon>
        <taxon>Pseudomonadati</taxon>
        <taxon>Pseudomonadota</taxon>
        <taxon>Alphaproteobacteria</taxon>
        <taxon>Hyphomicrobiales</taxon>
        <taxon>Rhizobiaceae</taxon>
        <taxon>Hoeflea</taxon>
    </lineage>
</organism>
<dbReference type="PROSITE" id="PS50949">
    <property type="entry name" value="HTH_GNTR"/>
    <property type="match status" value="1"/>
</dbReference>
<dbReference type="InterPro" id="IPR028978">
    <property type="entry name" value="Chorismate_lyase_/UTRA_dom_sf"/>
</dbReference>
<dbReference type="RefSeq" id="WP_267655613.1">
    <property type="nucleotide sequence ID" value="NZ_JAOVZR010000001.1"/>
</dbReference>
<dbReference type="Pfam" id="PF00392">
    <property type="entry name" value="GntR"/>
    <property type="match status" value="1"/>
</dbReference>
<dbReference type="Pfam" id="PF07702">
    <property type="entry name" value="UTRA"/>
    <property type="match status" value="1"/>
</dbReference>
<reference evidence="5" key="1">
    <citation type="submission" date="2022-10" db="EMBL/GenBank/DDBJ databases">
        <title>Hoeflea sp. G2-23, isolated from marine algae.</title>
        <authorList>
            <person name="Kristyanto S."/>
            <person name="Kim J.M."/>
            <person name="Jeon C.O."/>
        </authorList>
    </citation>
    <scope>NUCLEOTIDE SEQUENCE</scope>
    <source>
        <strain evidence="5">G2-23</strain>
    </source>
</reference>
<dbReference type="PANTHER" id="PTHR44846">
    <property type="entry name" value="MANNOSYL-D-GLYCERATE TRANSPORT/METABOLISM SYSTEM REPRESSOR MNGR-RELATED"/>
    <property type="match status" value="1"/>
</dbReference>
<dbReference type="InterPro" id="IPR036388">
    <property type="entry name" value="WH-like_DNA-bd_sf"/>
</dbReference>
<dbReference type="SUPFAM" id="SSF64288">
    <property type="entry name" value="Chorismate lyase-like"/>
    <property type="match status" value="1"/>
</dbReference>
<dbReference type="SMART" id="SM00345">
    <property type="entry name" value="HTH_GNTR"/>
    <property type="match status" value="1"/>
</dbReference>
<dbReference type="CDD" id="cd07377">
    <property type="entry name" value="WHTH_GntR"/>
    <property type="match status" value="1"/>
</dbReference>
<protein>
    <submittedName>
        <fullName evidence="5">GntR family transcriptional regulator</fullName>
    </submittedName>
</protein>
<dbReference type="EMBL" id="JAOVZR010000001">
    <property type="protein sequence ID" value="MCY0150174.1"/>
    <property type="molecule type" value="Genomic_DNA"/>
</dbReference>
<dbReference type="InterPro" id="IPR036390">
    <property type="entry name" value="WH_DNA-bd_sf"/>
</dbReference>
<dbReference type="PRINTS" id="PR00035">
    <property type="entry name" value="HTHGNTR"/>
</dbReference>
<dbReference type="InterPro" id="IPR000524">
    <property type="entry name" value="Tscrpt_reg_HTH_GntR"/>
</dbReference>
<evidence type="ECO:0000256" key="2">
    <source>
        <dbReference type="ARBA" id="ARBA00023125"/>
    </source>
</evidence>
<dbReference type="InterPro" id="IPR011663">
    <property type="entry name" value="UTRA"/>
</dbReference>
<evidence type="ECO:0000313" key="5">
    <source>
        <dbReference type="EMBL" id="MCY0150174.1"/>
    </source>
</evidence>
<dbReference type="SMART" id="SM00866">
    <property type="entry name" value="UTRA"/>
    <property type="match status" value="1"/>
</dbReference>
<dbReference type="PANTHER" id="PTHR44846:SF1">
    <property type="entry name" value="MANNOSYL-D-GLYCERATE TRANSPORT_METABOLISM SYSTEM REPRESSOR MNGR-RELATED"/>
    <property type="match status" value="1"/>
</dbReference>
<dbReference type="SUPFAM" id="SSF46785">
    <property type="entry name" value="Winged helix' DNA-binding domain"/>
    <property type="match status" value="1"/>
</dbReference>
<dbReference type="Proteomes" id="UP001073227">
    <property type="component" value="Unassembled WGS sequence"/>
</dbReference>
<evidence type="ECO:0000256" key="1">
    <source>
        <dbReference type="ARBA" id="ARBA00023015"/>
    </source>
</evidence>
<name>A0ABT3ZEE7_9HYPH</name>
<comment type="caution">
    <text evidence="5">The sequence shown here is derived from an EMBL/GenBank/DDBJ whole genome shotgun (WGS) entry which is preliminary data.</text>
</comment>
<dbReference type="Gene3D" id="3.40.1410.10">
    <property type="entry name" value="Chorismate lyase-like"/>
    <property type="match status" value="1"/>
</dbReference>
<keyword evidence="3" id="KW-0804">Transcription</keyword>
<evidence type="ECO:0000256" key="3">
    <source>
        <dbReference type="ARBA" id="ARBA00023163"/>
    </source>
</evidence>
<keyword evidence="1" id="KW-0805">Transcription regulation</keyword>
<proteinExistence type="predicted"/>
<accession>A0ABT3ZEE7</accession>
<gene>
    <name evidence="5" type="ORF">OEG84_21320</name>
</gene>
<evidence type="ECO:0000313" key="6">
    <source>
        <dbReference type="Proteomes" id="UP001073227"/>
    </source>
</evidence>
<sequence>MAALPTAELSRKRGPLYQQLASVLSGAIQQGDLAIGDELPKEAEIAGKYSVSLITVRQALRDLESAGLIRKRSAKPAVVTGVGADNNLNWSFQNFTDMAMFTKDARLEVLDYERSDNVILQERFGLPAGVKGYRLRSILHGPGGRRTRVTTYFPPEIGSSLKKSDFKDTLIFRTVQNRLGIEVSVANVVIRADIADAEMAADLNIPAGSAALVVEMLFETDDQKKIEYTVAEHPNEQFRITYKASSAGP</sequence>
<feature type="domain" description="HTH gntR-type" evidence="4">
    <location>
        <begin position="14"/>
        <end position="82"/>
    </location>
</feature>
<keyword evidence="2" id="KW-0238">DNA-binding</keyword>
<keyword evidence="6" id="KW-1185">Reference proteome</keyword>
<evidence type="ECO:0000259" key="4">
    <source>
        <dbReference type="PROSITE" id="PS50949"/>
    </source>
</evidence>
<dbReference type="Gene3D" id="1.10.10.10">
    <property type="entry name" value="Winged helix-like DNA-binding domain superfamily/Winged helix DNA-binding domain"/>
    <property type="match status" value="1"/>
</dbReference>
<dbReference type="InterPro" id="IPR050679">
    <property type="entry name" value="Bact_HTH_transcr_reg"/>
</dbReference>